<dbReference type="CDD" id="cd01883">
    <property type="entry name" value="EF1_alpha"/>
    <property type="match status" value="1"/>
</dbReference>
<dbReference type="InterPro" id="IPR054696">
    <property type="entry name" value="GTP-eEF1A_C"/>
</dbReference>
<reference evidence="6 7" key="1">
    <citation type="journal article" date="2022" name="bioRxiv">
        <title>Genomics of Preaxostyla Flagellates Illuminates Evolutionary Transitions and the Path Towards Mitochondrial Loss.</title>
        <authorList>
            <person name="Novak L.V.F."/>
            <person name="Treitli S.C."/>
            <person name="Pyrih J."/>
            <person name="Halakuc P."/>
            <person name="Pipaliya S.V."/>
            <person name="Vacek V."/>
            <person name="Brzon O."/>
            <person name="Soukal P."/>
            <person name="Eme L."/>
            <person name="Dacks J.B."/>
            <person name="Karnkowska A."/>
            <person name="Elias M."/>
            <person name="Hampl V."/>
        </authorList>
    </citation>
    <scope>NUCLEOTIDE SEQUENCE [LARGE SCALE GENOMIC DNA]</scope>
    <source>
        <strain evidence="6">NAU3</strain>
        <tissue evidence="6">Gut</tissue>
    </source>
</reference>
<dbReference type="SUPFAM" id="SSF52540">
    <property type="entry name" value="P-loop containing nucleoside triphosphate hydrolases"/>
    <property type="match status" value="1"/>
</dbReference>
<evidence type="ECO:0000256" key="3">
    <source>
        <dbReference type="ARBA" id="ARBA00023134"/>
    </source>
</evidence>
<dbReference type="InterPro" id="IPR009001">
    <property type="entry name" value="Transl_elong_EF1A/Init_IF2_C"/>
</dbReference>
<dbReference type="InterPro" id="IPR009000">
    <property type="entry name" value="Transl_B-barrel_sf"/>
</dbReference>
<dbReference type="Proteomes" id="UP001281761">
    <property type="component" value="Unassembled WGS sequence"/>
</dbReference>
<dbReference type="InterPro" id="IPR000795">
    <property type="entry name" value="T_Tr_GTP-bd_dom"/>
</dbReference>
<keyword evidence="7" id="KW-1185">Reference proteome</keyword>
<dbReference type="SUPFAM" id="SSF50447">
    <property type="entry name" value="Translation proteins"/>
    <property type="match status" value="1"/>
</dbReference>
<dbReference type="SUPFAM" id="SSF50465">
    <property type="entry name" value="EF-Tu/eEF-1alpha/eIF2-gamma C-terminal domain"/>
    <property type="match status" value="1"/>
</dbReference>
<dbReference type="CDD" id="cd03704">
    <property type="entry name" value="eRF3_C_III"/>
    <property type="match status" value="1"/>
</dbReference>
<evidence type="ECO:0000256" key="2">
    <source>
        <dbReference type="ARBA" id="ARBA00022741"/>
    </source>
</evidence>
<dbReference type="Gene3D" id="3.40.50.300">
    <property type="entry name" value="P-loop containing nucleotide triphosphate hydrolases"/>
    <property type="match status" value="1"/>
</dbReference>
<feature type="domain" description="Tr-type G" evidence="5">
    <location>
        <begin position="34"/>
        <end position="259"/>
    </location>
</feature>
<dbReference type="InterPro" id="IPR027417">
    <property type="entry name" value="P-loop_NTPase"/>
</dbReference>
<proteinExistence type="inferred from homology"/>
<sequence length="596" mass="65424">MSDPKQQEFPDPDGSPDIDEETFEEEVDDGSPQKTHSNIVFVGHVDSGKSTTCGRILVDKGVVEKRAIGRVKQDEDAQGGEEFIYAQALDELEEERRRSKTFECGHSMFETETKLWNVIDAPGHRQFVPHMIGGTSQAEVAVLIISARKGEFETGFEKDGQTREHIVLTKTLGVTHLIVAINKMDDETVHWDQGRYTEIKDKLSPFLKQSGWRPADVRWLPISGLKGENVLHRTDKSPWYNGPCLIEVLESLTPPERMVNAPPIFTIQEKYKESGDSNILGKLEVGTIKAGDEMLLMPINKQVKVKAVKKGNRTIEMAQPGDQVTITLTGIDEQEISRGYVLCSRTNPIHATNLIEAQFMIMECKSVMTKGYEAVLHVHAATAECIMTQISAVLDKQGKVAQKNPDFVKQGQTIICRFKTDIPICVEPFKVLQPCGRFVIRDEGRTIGIGKIIGISVKGDTKASAPQPSNAQKPQSSPSPQPDSNKPSPASVSTEPPQPKAPAKVDDGLDDLSNFQMISAPKQTALPAAIKQSAPKQSSQQKISIAFEPAQTQPASTISFTPAPQQQSGPILNASAKPFSMNPTAKAFVPFKIAKQ</sequence>
<name>A0ABQ9XYZ4_9EUKA</name>
<keyword evidence="3" id="KW-0342">GTP-binding</keyword>
<comment type="caution">
    <text evidence="6">The sequence shown here is derived from an EMBL/GenBank/DDBJ whole genome shotgun (WGS) entry which is preliminary data.</text>
</comment>
<dbReference type="InterPro" id="IPR050100">
    <property type="entry name" value="TRAFAC_GTPase_members"/>
</dbReference>
<gene>
    <name evidence="6" type="ORF">BLNAU_8351</name>
</gene>
<organism evidence="6 7">
    <name type="scientific">Blattamonas nauphoetae</name>
    <dbReference type="NCBI Taxonomy" id="2049346"/>
    <lineage>
        <taxon>Eukaryota</taxon>
        <taxon>Metamonada</taxon>
        <taxon>Preaxostyla</taxon>
        <taxon>Oxymonadida</taxon>
        <taxon>Blattamonas</taxon>
    </lineage>
</organism>
<dbReference type="InterPro" id="IPR004161">
    <property type="entry name" value="EFTu-like_2"/>
</dbReference>
<evidence type="ECO:0000259" key="5">
    <source>
        <dbReference type="PROSITE" id="PS51722"/>
    </source>
</evidence>
<dbReference type="EMBL" id="JARBJD010000053">
    <property type="protein sequence ID" value="KAK2956717.1"/>
    <property type="molecule type" value="Genomic_DNA"/>
</dbReference>
<dbReference type="Pfam" id="PF00009">
    <property type="entry name" value="GTP_EFTU"/>
    <property type="match status" value="1"/>
</dbReference>
<dbReference type="Pfam" id="PF22594">
    <property type="entry name" value="GTP-eEF1A_C"/>
    <property type="match status" value="1"/>
</dbReference>
<evidence type="ECO:0000256" key="1">
    <source>
        <dbReference type="ARBA" id="ARBA00007249"/>
    </source>
</evidence>
<evidence type="ECO:0000313" key="7">
    <source>
        <dbReference type="Proteomes" id="UP001281761"/>
    </source>
</evidence>
<feature type="region of interest" description="Disordered" evidence="4">
    <location>
        <begin position="1"/>
        <end position="36"/>
    </location>
</feature>
<dbReference type="Gene3D" id="2.40.30.10">
    <property type="entry name" value="Translation factors"/>
    <property type="match status" value="2"/>
</dbReference>
<dbReference type="PRINTS" id="PR00315">
    <property type="entry name" value="ELONGATNFCT"/>
</dbReference>
<accession>A0ABQ9XYZ4</accession>
<feature type="compositionally biased region" description="Low complexity" evidence="4">
    <location>
        <begin position="464"/>
        <end position="489"/>
    </location>
</feature>
<dbReference type="PROSITE" id="PS51722">
    <property type="entry name" value="G_TR_2"/>
    <property type="match status" value="1"/>
</dbReference>
<dbReference type="PANTHER" id="PTHR23115">
    <property type="entry name" value="TRANSLATION FACTOR"/>
    <property type="match status" value="1"/>
</dbReference>
<feature type="region of interest" description="Disordered" evidence="4">
    <location>
        <begin position="459"/>
        <end position="509"/>
    </location>
</feature>
<keyword evidence="2" id="KW-0547">Nucleotide-binding</keyword>
<evidence type="ECO:0000256" key="4">
    <source>
        <dbReference type="SAM" id="MobiDB-lite"/>
    </source>
</evidence>
<evidence type="ECO:0000313" key="6">
    <source>
        <dbReference type="EMBL" id="KAK2956717.1"/>
    </source>
</evidence>
<protein>
    <submittedName>
        <fullName evidence="6">Eukaryotic peptide chain release factor GTP-binding subunit ERF3A</fullName>
    </submittedName>
</protein>
<comment type="similarity">
    <text evidence="1">Belongs to the TRAFAC class translation factor GTPase superfamily. Classic translation factor GTPase family. EF-Tu/EF-1A subfamily.</text>
</comment>
<feature type="compositionally biased region" description="Acidic residues" evidence="4">
    <location>
        <begin position="10"/>
        <end position="29"/>
    </location>
</feature>
<dbReference type="Pfam" id="PF03144">
    <property type="entry name" value="GTP_EFTU_D2"/>
    <property type="match status" value="1"/>
</dbReference>